<gene>
    <name evidence="1" type="ORF">EHQ59_16905</name>
</gene>
<dbReference type="EMBL" id="RQGG01000050">
    <property type="protein sequence ID" value="TGL47299.1"/>
    <property type="molecule type" value="Genomic_DNA"/>
</dbReference>
<dbReference type="Proteomes" id="UP000297609">
    <property type="component" value="Unassembled WGS sequence"/>
</dbReference>
<comment type="caution">
    <text evidence="1">The sequence shown here is derived from an EMBL/GenBank/DDBJ whole genome shotgun (WGS) entry which is preliminary data.</text>
</comment>
<evidence type="ECO:0000313" key="2">
    <source>
        <dbReference type="Proteomes" id="UP000297609"/>
    </source>
</evidence>
<organism evidence="1 2">
    <name type="scientific">Leptospira kemamanensis</name>
    <dbReference type="NCBI Taxonomy" id="2484942"/>
    <lineage>
        <taxon>Bacteria</taxon>
        <taxon>Pseudomonadati</taxon>
        <taxon>Spirochaetota</taxon>
        <taxon>Spirochaetia</taxon>
        <taxon>Leptospirales</taxon>
        <taxon>Leptospiraceae</taxon>
        <taxon>Leptospira</taxon>
    </lineage>
</organism>
<dbReference type="AlphaFoldDB" id="A0A4V3JPT2"/>
<evidence type="ECO:0000313" key="1">
    <source>
        <dbReference type="EMBL" id="TGL47299.1"/>
    </source>
</evidence>
<proteinExistence type="predicted"/>
<keyword evidence="2" id="KW-1185">Reference proteome</keyword>
<protein>
    <submittedName>
        <fullName evidence="1">Uncharacterized protein</fullName>
    </submittedName>
</protein>
<dbReference type="OrthoDB" id="344123at2"/>
<accession>A0A4V3JPT2</accession>
<dbReference type="RefSeq" id="WP_135621061.1">
    <property type="nucleotide sequence ID" value="NZ_RQGG01000050.1"/>
</dbReference>
<sequence length="212" mass="24630">MKFYLRLVFVFISFLFLTCNFHYFALANELRSQTENLDKISEDKIRFHLIRVEETPKSNLYNSPALEFELAKSKLFKLSRSSKLNLTYSTKTGNYDSGLSGLMFLLTLGVFPWFTESQSNVTFTLMDREDKKIIRDYTFPIQGRKIVSWLTIPFYIVLPIFSDSMDGGTNYDVSNVSLRLLVEAFEAELVKDCIEDPKLLETLRNKGNESFE</sequence>
<reference evidence="1" key="1">
    <citation type="journal article" date="2019" name="PLoS Negl. Trop. Dis.">
        <title>Revisiting the worldwide diversity of Leptospira species in the environment.</title>
        <authorList>
            <person name="Vincent A.T."/>
            <person name="Schiettekatte O."/>
            <person name="Bourhy P."/>
            <person name="Veyrier F.J."/>
            <person name="Picardeau M."/>
        </authorList>
    </citation>
    <scope>NUCLEOTIDE SEQUENCE [LARGE SCALE GENOMIC DNA]</scope>
    <source>
        <strain evidence="1">201702454</strain>
    </source>
</reference>
<name>A0A4V3JPT2_9LEPT</name>